<proteinExistence type="predicted"/>
<comment type="caution">
    <text evidence="1">The sequence shown here is derived from an EMBL/GenBank/DDBJ whole genome shotgun (WGS) entry which is preliminary data.</text>
</comment>
<dbReference type="InterPro" id="IPR025409">
    <property type="entry name" value="DUF4303"/>
</dbReference>
<reference evidence="1 2" key="1">
    <citation type="submission" date="2014-03" db="EMBL/GenBank/DDBJ databases">
        <title>The genome of Kluyveromyces dobzhanskii.</title>
        <authorList>
            <person name="Nystedt B."/>
            <person name="Astrom S."/>
        </authorList>
    </citation>
    <scope>NUCLEOTIDE SEQUENCE [LARGE SCALE GENOMIC DNA]</scope>
    <source>
        <strain evidence="1 2">CBS 2104</strain>
    </source>
</reference>
<dbReference type="AlphaFoldDB" id="A0A0A8L8N9"/>
<evidence type="ECO:0000313" key="1">
    <source>
        <dbReference type="EMBL" id="CDO94492.1"/>
    </source>
</evidence>
<dbReference type="Proteomes" id="UP000031516">
    <property type="component" value="Unassembled WGS sequence"/>
</dbReference>
<evidence type="ECO:0000313" key="2">
    <source>
        <dbReference type="Proteomes" id="UP000031516"/>
    </source>
</evidence>
<dbReference type="Pfam" id="PF14136">
    <property type="entry name" value="DUF4303"/>
    <property type="match status" value="1"/>
</dbReference>
<protein>
    <submittedName>
        <fullName evidence="1">WGS project CCBQ000000000 data, contig 00017</fullName>
    </submittedName>
</protein>
<dbReference type="EMBL" id="CCBQ010000038">
    <property type="protein sequence ID" value="CDO94492.1"/>
    <property type="molecule type" value="Genomic_DNA"/>
</dbReference>
<keyword evidence="2" id="KW-1185">Reference proteome</keyword>
<name>A0A0A8L8N9_9SACH</name>
<accession>A0A0A8L8N9</accession>
<gene>
    <name evidence="1" type="ORF">KLDO_g2756</name>
</gene>
<dbReference type="OrthoDB" id="10351432at2759"/>
<sequence length="172" mass="20090">MNVDWDSVKKDLLDFVVTSVDEYLSYDPDSTFYAFALTIDFDHLEVNLALNTNEKHELILKQYYADDEHMNLQKKFDIKYNPGDWEGATFATKYLTDSQTFDEFARKASAEEEHLENQSFRETAWYVLKEFVKTESYKAIPKIQPFVAYVIDHDEEVEDALNLAREAGTSEL</sequence>
<organism evidence="1 2">
    <name type="scientific">Kluyveromyces dobzhanskii CBS 2104</name>
    <dbReference type="NCBI Taxonomy" id="1427455"/>
    <lineage>
        <taxon>Eukaryota</taxon>
        <taxon>Fungi</taxon>
        <taxon>Dikarya</taxon>
        <taxon>Ascomycota</taxon>
        <taxon>Saccharomycotina</taxon>
        <taxon>Saccharomycetes</taxon>
        <taxon>Saccharomycetales</taxon>
        <taxon>Saccharomycetaceae</taxon>
        <taxon>Kluyveromyces</taxon>
    </lineage>
</organism>